<proteinExistence type="predicted"/>
<evidence type="ECO:0000256" key="1">
    <source>
        <dbReference type="SAM" id="Phobius"/>
    </source>
</evidence>
<dbReference type="SUPFAM" id="SSF90112">
    <property type="entry name" value="Neurotransmitter-gated ion-channel transmembrane pore"/>
    <property type="match status" value="1"/>
</dbReference>
<evidence type="ECO:0000313" key="4">
    <source>
        <dbReference type="Proteomes" id="UP000792457"/>
    </source>
</evidence>
<dbReference type="GO" id="GO:0006811">
    <property type="term" value="P:monoatomic ion transport"/>
    <property type="evidence" value="ECO:0007669"/>
    <property type="project" value="InterPro"/>
</dbReference>
<feature type="signal peptide" evidence="2">
    <location>
        <begin position="1"/>
        <end position="16"/>
    </location>
</feature>
<evidence type="ECO:0000256" key="2">
    <source>
        <dbReference type="SAM" id="SignalP"/>
    </source>
</evidence>
<accession>A0A8K0KI58</accession>
<feature type="transmembrane region" description="Helical" evidence="1">
    <location>
        <begin position="146"/>
        <end position="172"/>
    </location>
</feature>
<comment type="caution">
    <text evidence="3">The sequence shown here is derived from an EMBL/GenBank/DDBJ whole genome shotgun (WGS) entry which is preliminary data.</text>
</comment>
<name>A0A8K0KI58_LADFU</name>
<keyword evidence="1" id="KW-0812">Transmembrane</keyword>
<feature type="transmembrane region" description="Helical" evidence="1">
    <location>
        <begin position="25"/>
        <end position="45"/>
    </location>
</feature>
<dbReference type="Gene3D" id="1.20.58.390">
    <property type="entry name" value="Neurotransmitter-gated ion-channel transmembrane domain"/>
    <property type="match status" value="1"/>
</dbReference>
<dbReference type="OrthoDB" id="410315at2759"/>
<feature type="transmembrane region" description="Helical" evidence="1">
    <location>
        <begin position="57"/>
        <end position="78"/>
    </location>
</feature>
<keyword evidence="4" id="KW-1185">Reference proteome</keyword>
<feature type="chain" id="PRO_5035444272" description="Neurotransmitter-gated ion-channel transmembrane domain-containing protein" evidence="2">
    <location>
        <begin position="17"/>
        <end position="176"/>
    </location>
</feature>
<reference evidence="3" key="1">
    <citation type="submission" date="2013-04" db="EMBL/GenBank/DDBJ databases">
        <authorList>
            <person name="Qu J."/>
            <person name="Murali S.C."/>
            <person name="Bandaranaike D."/>
            <person name="Bellair M."/>
            <person name="Blankenburg K."/>
            <person name="Chao H."/>
            <person name="Dinh H."/>
            <person name="Doddapaneni H."/>
            <person name="Downs B."/>
            <person name="Dugan-Rocha S."/>
            <person name="Elkadiri S."/>
            <person name="Gnanaolivu R.D."/>
            <person name="Hernandez B."/>
            <person name="Javaid M."/>
            <person name="Jayaseelan J.C."/>
            <person name="Lee S."/>
            <person name="Li M."/>
            <person name="Ming W."/>
            <person name="Munidasa M."/>
            <person name="Muniz J."/>
            <person name="Nguyen L."/>
            <person name="Ongeri F."/>
            <person name="Osuji N."/>
            <person name="Pu L.-L."/>
            <person name="Puazo M."/>
            <person name="Qu C."/>
            <person name="Quiroz J."/>
            <person name="Raj R."/>
            <person name="Weissenberger G."/>
            <person name="Xin Y."/>
            <person name="Zou X."/>
            <person name="Han Y."/>
            <person name="Richards S."/>
            <person name="Worley K."/>
            <person name="Muzny D."/>
            <person name="Gibbs R."/>
        </authorList>
    </citation>
    <scope>NUCLEOTIDE SEQUENCE</scope>
    <source>
        <strain evidence="3">Sampled in the wild</strain>
    </source>
</reference>
<keyword evidence="2" id="KW-0732">Signal</keyword>
<dbReference type="GO" id="GO:0016020">
    <property type="term" value="C:membrane"/>
    <property type="evidence" value="ECO:0007669"/>
    <property type="project" value="InterPro"/>
</dbReference>
<protein>
    <recommendedName>
        <fullName evidence="5">Neurotransmitter-gated ion-channel transmembrane domain-containing protein</fullName>
    </recommendedName>
</protein>
<dbReference type="EMBL" id="KZ308838">
    <property type="protein sequence ID" value="KAG8234689.1"/>
    <property type="molecule type" value="Genomic_DNA"/>
</dbReference>
<dbReference type="AlphaFoldDB" id="A0A8K0KI58"/>
<dbReference type="Proteomes" id="UP000792457">
    <property type="component" value="Unassembled WGS sequence"/>
</dbReference>
<evidence type="ECO:0008006" key="5">
    <source>
        <dbReference type="Google" id="ProtNLM"/>
    </source>
</evidence>
<keyword evidence="1" id="KW-0472">Membrane</keyword>
<reference evidence="3" key="2">
    <citation type="submission" date="2017-10" db="EMBL/GenBank/DDBJ databases">
        <title>Ladona fulva Genome sequencing and assembly.</title>
        <authorList>
            <person name="Murali S."/>
            <person name="Richards S."/>
            <person name="Bandaranaike D."/>
            <person name="Bellair M."/>
            <person name="Blankenburg K."/>
            <person name="Chao H."/>
            <person name="Dinh H."/>
            <person name="Doddapaneni H."/>
            <person name="Dugan-Rocha S."/>
            <person name="Elkadiri S."/>
            <person name="Gnanaolivu R."/>
            <person name="Hernandez B."/>
            <person name="Skinner E."/>
            <person name="Javaid M."/>
            <person name="Lee S."/>
            <person name="Li M."/>
            <person name="Ming W."/>
            <person name="Munidasa M."/>
            <person name="Muniz J."/>
            <person name="Nguyen L."/>
            <person name="Hughes D."/>
            <person name="Osuji N."/>
            <person name="Pu L.-L."/>
            <person name="Puazo M."/>
            <person name="Qu C."/>
            <person name="Quiroz J."/>
            <person name="Raj R."/>
            <person name="Weissenberger G."/>
            <person name="Xin Y."/>
            <person name="Zou X."/>
            <person name="Han Y."/>
            <person name="Worley K."/>
            <person name="Muzny D."/>
            <person name="Gibbs R."/>
        </authorList>
    </citation>
    <scope>NUCLEOTIDE SEQUENCE</scope>
    <source>
        <strain evidence="3">Sampled in the wild</strain>
    </source>
</reference>
<dbReference type="InterPro" id="IPR038050">
    <property type="entry name" value="Neuro_actylchol_rec"/>
</dbReference>
<gene>
    <name evidence="3" type="ORF">J437_LFUL015343</name>
</gene>
<sequence length="176" mass="19697">MSLEFLVLALLTLASYWLDPRKTNRLALCCISTLCHCLYLQYLGLKLPVNGIMTPKIILLYRDSLIITSVALVLAVIVEKLPSSSNDTSTTYVQNPAWLERFAGVVLNQKAGQLLLLGRFDSKRGDGASLMENGPKPNDGKGNQEWFILATIIDRLCFLISLIIYFILYIALIPKY</sequence>
<organism evidence="3 4">
    <name type="scientific">Ladona fulva</name>
    <name type="common">Scarce chaser dragonfly</name>
    <name type="synonym">Libellula fulva</name>
    <dbReference type="NCBI Taxonomy" id="123851"/>
    <lineage>
        <taxon>Eukaryota</taxon>
        <taxon>Metazoa</taxon>
        <taxon>Ecdysozoa</taxon>
        <taxon>Arthropoda</taxon>
        <taxon>Hexapoda</taxon>
        <taxon>Insecta</taxon>
        <taxon>Pterygota</taxon>
        <taxon>Palaeoptera</taxon>
        <taxon>Odonata</taxon>
        <taxon>Epiprocta</taxon>
        <taxon>Anisoptera</taxon>
        <taxon>Libelluloidea</taxon>
        <taxon>Libellulidae</taxon>
        <taxon>Ladona</taxon>
    </lineage>
</organism>
<evidence type="ECO:0000313" key="3">
    <source>
        <dbReference type="EMBL" id="KAG8234689.1"/>
    </source>
</evidence>
<keyword evidence="1" id="KW-1133">Transmembrane helix</keyword>
<dbReference type="InterPro" id="IPR036719">
    <property type="entry name" value="Neuro-gated_channel_TM_sf"/>
</dbReference>